<dbReference type="SUPFAM" id="SSF140731">
    <property type="entry name" value="PA2201 C-terminal domain-like"/>
    <property type="match status" value="1"/>
</dbReference>
<dbReference type="AlphaFoldDB" id="A0A2Z6EVA8"/>
<dbReference type="InterPro" id="IPR028983">
    <property type="entry name" value="PA2201-like_C"/>
</dbReference>
<protein>
    <submittedName>
        <fullName evidence="1">Uncharacterized protein</fullName>
    </submittedName>
</protein>
<dbReference type="RefSeq" id="WP_045362136.1">
    <property type="nucleotide sequence ID" value="NZ_AP018150.1"/>
</dbReference>
<dbReference type="EMBL" id="AP018150">
    <property type="protein sequence ID" value="BBE09326.1"/>
    <property type="molecule type" value="Genomic_DNA"/>
</dbReference>
<dbReference type="Pfam" id="PF08929">
    <property type="entry name" value="PoNi_C"/>
    <property type="match status" value="1"/>
</dbReference>
<reference evidence="1 2" key="1">
    <citation type="journal article" date="2018" name="Microbes Environ.">
        <title>Comparative Genomic Insights into Endofungal Lifestyles of Two Bacterial Endosymbionts, Mycoavidus cysteinexigens and Burkholderia rhizoxinica.</title>
        <authorList>
            <person name="Sharmin D."/>
            <person name="Guo Y."/>
            <person name="Nishizawa T."/>
            <person name="Ohshima S."/>
            <person name="Sato Y."/>
            <person name="Takashima Y."/>
            <person name="Narisawa K."/>
            <person name="Ohta H."/>
        </authorList>
    </citation>
    <scope>NUCLEOTIDE SEQUENCE [LARGE SCALE GENOMIC DNA]</scope>
    <source>
        <strain evidence="1 2">B1-EB</strain>
    </source>
</reference>
<keyword evidence="2" id="KW-1185">Reference proteome</keyword>
<proteinExistence type="predicted"/>
<dbReference type="Gene3D" id="1.10.3920.10">
    <property type="entry name" value="PA2201 C-terminal domain-like"/>
    <property type="match status" value="1"/>
</dbReference>
<dbReference type="Proteomes" id="UP000282597">
    <property type="component" value="Chromosome"/>
</dbReference>
<dbReference type="Pfam" id="PF08928">
    <property type="entry name" value="PoNi_N"/>
    <property type="match status" value="1"/>
</dbReference>
<evidence type="ECO:0000313" key="1">
    <source>
        <dbReference type="EMBL" id="BBE09326.1"/>
    </source>
</evidence>
<organism evidence="1 2">
    <name type="scientific">Mycoavidus cysteinexigens</name>
    <dbReference type="NCBI Taxonomy" id="1553431"/>
    <lineage>
        <taxon>Bacteria</taxon>
        <taxon>Pseudomonadati</taxon>
        <taxon>Pseudomonadota</taxon>
        <taxon>Betaproteobacteria</taxon>
        <taxon>Burkholderiales</taxon>
        <taxon>Burkholderiaceae</taxon>
        <taxon>Mycoavidus</taxon>
    </lineage>
</organism>
<gene>
    <name evidence="1" type="ORF">MCB1EB_1165</name>
</gene>
<name>A0A2Z6EVA8_9BURK</name>
<dbReference type="InterPro" id="IPR015024">
    <property type="entry name" value="PoNi_N"/>
</dbReference>
<dbReference type="KEGG" id="mcys:MCB1EB_1165"/>
<evidence type="ECO:0000313" key="2">
    <source>
        <dbReference type="Proteomes" id="UP000282597"/>
    </source>
</evidence>
<accession>A0A2Z6EVA8</accession>
<sequence>MIRDQLKDKDYFDKWLKFERQSINDSLEQIQQPSKNRSYRPQYVYEVVHDYRHLLLMDYSRGEVISKLAQYFPPLLATWEEAERLGKDIWTEQQQYRRHAWAVNLDHYIICFWLIGMALSLEIPDDQWQRLLILIGNEGEDELLDRIIASREPSRKIGSKLCHPKPYQRLLDAINAPKDKQAEKLKSFITKWYPELNRPPKNGMSEMTAMYARPYWYKYHTLEGGYFGFWCIEAVAVVKAFGLDDSLCLGHPNYPGDLLRPNGPSTHPERVEPVANDLVAKKEKTDETLKKNLHHFWSKIFNKIKPKI</sequence>
<dbReference type="InterPro" id="IPR015025">
    <property type="entry name" value="PoNi_C"/>
</dbReference>